<reference evidence="4 5" key="1">
    <citation type="submission" date="2019-06" db="EMBL/GenBank/DDBJ databases">
        <title>Genome sequence of Litorilinea aerophila BAA-2444.</title>
        <authorList>
            <person name="Maclea K.S."/>
            <person name="Maurais E.G."/>
            <person name="Iannazzi L.C."/>
        </authorList>
    </citation>
    <scope>NUCLEOTIDE SEQUENCE [LARGE SCALE GENOMIC DNA]</scope>
    <source>
        <strain evidence="4 5">ATCC BAA-2444</strain>
    </source>
</reference>
<evidence type="ECO:0000259" key="3">
    <source>
        <dbReference type="Pfam" id="PF19278"/>
    </source>
</evidence>
<organism evidence="4 5">
    <name type="scientific">Litorilinea aerophila</name>
    <dbReference type="NCBI Taxonomy" id="1204385"/>
    <lineage>
        <taxon>Bacteria</taxon>
        <taxon>Bacillati</taxon>
        <taxon>Chloroflexota</taxon>
        <taxon>Caldilineae</taxon>
        <taxon>Caldilineales</taxon>
        <taxon>Caldilineaceae</taxon>
        <taxon>Litorilinea</taxon>
    </lineage>
</organism>
<evidence type="ECO:0000259" key="2">
    <source>
        <dbReference type="Pfam" id="PF05378"/>
    </source>
</evidence>
<dbReference type="GO" id="GO:0006749">
    <property type="term" value="P:glutathione metabolic process"/>
    <property type="evidence" value="ECO:0007669"/>
    <property type="project" value="TreeGrafter"/>
</dbReference>
<dbReference type="Proteomes" id="UP000317371">
    <property type="component" value="Unassembled WGS sequence"/>
</dbReference>
<feature type="domain" description="Hydantoinase A/oxoprolinase" evidence="1">
    <location>
        <begin position="200"/>
        <end position="486"/>
    </location>
</feature>
<dbReference type="Pfam" id="PF19278">
    <property type="entry name" value="Hydant_A_C"/>
    <property type="match status" value="1"/>
</dbReference>
<protein>
    <submittedName>
        <fullName evidence="4">Hydantoinase/oxoprolinase family protein</fullName>
    </submittedName>
</protein>
<evidence type="ECO:0000313" key="5">
    <source>
        <dbReference type="Proteomes" id="UP000317371"/>
    </source>
</evidence>
<sequence>MTSDVSPIPLVGIDVGGTFTDFVVFQDGALRVHKVPTTPEDQSQAMVAGLAALGIQQADIVHGMTVATNALLERRGARTALLTTAGFADVLVIGRQNRPHLYRLSQQRPAPLVEDPWRLEVDERLDHTGRVLRPLDEAAVEQLASRLAAGQVESVAIVFLFSFLNPAHEERAAGLLRARLPELPISLSSQILPEYREYERTATTVINAYVQPLVARYLQRLQDRLAHCRLRIMQSNGGAIGLAQASQQAARVVLSGPAGGVVGAFAVARQATGSDAPQLITLDMGGTSTDVALCPGQIPTTAESTITDLPLRLPVIDIHTVGAGGGSIAYLDAGGGLRVGPRSAGAVPGPVCYGRGGTEPTVTDANLVLGRLAPEGFLGGAGEVTLDRAAARRALARLGEPLGLSPEAAALGVIRVANATMERALRRVSVERGHDPRQFTLLPFGGAGPLHACDLADALQIRRILLPPMPGVLSAYGMLVADVARDASRSLLSTLGDLQRDRTPLQQLFQALAEEVQSALAQEGIAHPTLEAALDLRYRGQSYELTVPLALSLDEAALAAAGEAFHRAHEQRYGYAMPGETVETVNLRVRASSPGASAVLPALPDAGPDATAARLPERPVWFDPWEPTPTPCYDRERLQPGNRLAGPAIVHQFDTTIVITPGWQARVDAYRNIWLEKPQ</sequence>
<dbReference type="PANTHER" id="PTHR11365">
    <property type="entry name" value="5-OXOPROLINASE RELATED"/>
    <property type="match status" value="1"/>
</dbReference>
<comment type="caution">
    <text evidence="4">The sequence shown here is derived from an EMBL/GenBank/DDBJ whole genome shotgun (WGS) entry which is preliminary data.</text>
</comment>
<name>A0A540VF49_9CHLR</name>
<dbReference type="Pfam" id="PF05378">
    <property type="entry name" value="Hydant_A_N"/>
    <property type="match status" value="1"/>
</dbReference>
<dbReference type="Pfam" id="PF01968">
    <property type="entry name" value="Hydantoinase_A"/>
    <property type="match status" value="1"/>
</dbReference>
<dbReference type="PANTHER" id="PTHR11365:SF23">
    <property type="entry name" value="HYPOTHETICAL 5-OXOPROLINASE (EUROFUNG)-RELATED"/>
    <property type="match status" value="1"/>
</dbReference>
<dbReference type="InterPro" id="IPR002821">
    <property type="entry name" value="Hydantoinase_A"/>
</dbReference>
<proteinExistence type="predicted"/>
<feature type="domain" description="Hydantoinase/oxoprolinase N-terminal" evidence="2">
    <location>
        <begin position="11"/>
        <end position="178"/>
    </location>
</feature>
<dbReference type="OrthoDB" id="9768323at2"/>
<evidence type="ECO:0000313" key="4">
    <source>
        <dbReference type="EMBL" id="TQE95391.1"/>
    </source>
</evidence>
<keyword evidence="5" id="KW-1185">Reference proteome</keyword>
<dbReference type="InterPro" id="IPR045079">
    <property type="entry name" value="Oxoprolinase-like"/>
</dbReference>
<feature type="domain" description="Acetophenone carboxylase-like C-terminal" evidence="3">
    <location>
        <begin position="502"/>
        <end position="674"/>
    </location>
</feature>
<dbReference type="InterPro" id="IPR008040">
    <property type="entry name" value="Hydant_A_N"/>
</dbReference>
<dbReference type="InterPro" id="IPR049517">
    <property type="entry name" value="ACX-like_C"/>
</dbReference>
<dbReference type="AlphaFoldDB" id="A0A540VF49"/>
<dbReference type="EMBL" id="VIGC01000014">
    <property type="protein sequence ID" value="TQE95391.1"/>
    <property type="molecule type" value="Genomic_DNA"/>
</dbReference>
<accession>A0A540VF49</accession>
<dbReference type="RefSeq" id="WP_141610447.1">
    <property type="nucleotide sequence ID" value="NZ_VIGC02000014.1"/>
</dbReference>
<evidence type="ECO:0000259" key="1">
    <source>
        <dbReference type="Pfam" id="PF01968"/>
    </source>
</evidence>
<dbReference type="GO" id="GO:0017168">
    <property type="term" value="F:5-oxoprolinase (ATP-hydrolyzing) activity"/>
    <property type="evidence" value="ECO:0007669"/>
    <property type="project" value="TreeGrafter"/>
</dbReference>
<dbReference type="InParanoid" id="A0A540VF49"/>
<gene>
    <name evidence="4" type="ORF">FKZ61_12380</name>
</gene>
<dbReference type="GO" id="GO:0005829">
    <property type="term" value="C:cytosol"/>
    <property type="evidence" value="ECO:0007669"/>
    <property type="project" value="TreeGrafter"/>
</dbReference>